<evidence type="ECO:0000256" key="3">
    <source>
        <dbReference type="SAM" id="MobiDB-lite"/>
    </source>
</evidence>
<evidence type="ECO:0000259" key="4">
    <source>
        <dbReference type="PROSITE" id="PS50181"/>
    </source>
</evidence>
<feature type="repeat" description="WD" evidence="2">
    <location>
        <begin position="413"/>
        <end position="447"/>
    </location>
</feature>
<dbReference type="AlphaFoldDB" id="A0A2A9P576"/>
<feature type="compositionally biased region" description="Acidic residues" evidence="3">
    <location>
        <begin position="11"/>
        <end position="25"/>
    </location>
</feature>
<gene>
    <name evidence="5" type="ORF">XA68_17184</name>
</gene>
<protein>
    <recommendedName>
        <fullName evidence="4">F-box domain-containing protein</fullName>
    </recommendedName>
</protein>
<dbReference type="PROSITE" id="PS50082">
    <property type="entry name" value="WD_REPEATS_2"/>
    <property type="match status" value="1"/>
</dbReference>
<feature type="region of interest" description="Disordered" evidence="3">
    <location>
        <begin position="340"/>
        <end position="369"/>
    </location>
</feature>
<dbReference type="InterPro" id="IPR015943">
    <property type="entry name" value="WD40/YVTN_repeat-like_dom_sf"/>
</dbReference>
<dbReference type="Pfam" id="PF12937">
    <property type="entry name" value="F-box-like"/>
    <property type="match status" value="1"/>
</dbReference>
<dbReference type="Gene3D" id="2.130.10.10">
    <property type="entry name" value="YVTN repeat-like/Quinoprotein amine dehydrogenase"/>
    <property type="match status" value="1"/>
</dbReference>
<dbReference type="InterPro" id="IPR001810">
    <property type="entry name" value="F-box_dom"/>
</dbReference>
<dbReference type="PROSITE" id="PS50181">
    <property type="entry name" value="FBOX"/>
    <property type="match status" value="1"/>
</dbReference>
<dbReference type="SUPFAM" id="SSF50978">
    <property type="entry name" value="WD40 repeat-like"/>
    <property type="match status" value="1"/>
</dbReference>
<proteinExistence type="inferred from homology"/>
<dbReference type="STRING" id="268505.A0A2A9P576"/>
<evidence type="ECO:0000313" key="5">
    <source>
        <dbReference type="EMBL" id="PFH56030.1"/>
    </source>
</evidence>
<feature type="region of interest" description="Disordered" evidence="3">
    <location>
        <begin position="460"/>
        <end position="482"/>
    </location>
</feature>
<reference evidence="5 6" key="2">
    <citation type="journal article" date="2017" name="Sci. Rep.">
        <title>Ant-infecting Ophiocordyceps genomes reveal a high diversity of potential behavioral manipulation genes and a possible major role for enterotoxins.</title>
        <authorList>
            <person name="de Bekker C."/>
            <person name="Ohm R.A."/>
            <person name="Evans H.C."/>
            <person name="Brachmann A."/>
            <person name="Hughes D.P."/>
        </authorList>
    </citation>
    <scope>NUCLEOTIDE SEQUENCE [LARGE SCALE GENOMIC DNA]</scope>
    <source>
        <strain evidence="5 6">SC16a</strain>
    </source>
</reference>
<name>A0A2A9P576_OPHUN</name>
<organism evidence="5 6">
    <name type="scientific">Ophiocordyceps unilateralis</name>
    <name type="common">Zombie-ant fungus</name>
    <name type="synonym">Torrubia unilateralis</name>
    <dbReference type="NCBI Taxonomy" id="268505"/>
    <lineage>
        <taxon>Eukaryota</taxon>
        <taxon>Fungi</taxon>
        <taxon>Dikarya</taxon>
        <taxon>Ascomycota</taxon>
        <taxon>Pezizomycotina</taxon>
        <taxon>Sordariomycetes</taxon>
        <taxon>Hypocreomycetidae</taxon>
        <taxon>Hypocreales</taxon>
        <taxon>Ophiocordycipitaceae</taxon>
        <taxon>Ophiocordyceps</taxon>
    </lineage>
</organism>
<evidence type="ECO:0000313" key="6">
    <source>
        <dbReference type="Proteomes" id="UP000037136"/>
    </source>
</evidence>
<dbReference type="InterPro" id="IPR001680">
    <property type="entry name" value="WD40_rpt"/>
</dbReference>
<dbReference type="InterPro" id="IPR036047">
    <property type="entry name" value="F-box-like_dom_sf"/>
</dbReference>
<feature type="domain" description="F-box" evidence="4">
    <location>
        <begin position="43"/>
        <end position="89"/>
    </location>
</feature>
<reference evidence="5 6" key="1">
    <citation type="journal article" date="2015" name="BMC Genomics">
        <title>Gene expression during zombie ant biting behavior reflects the complexity underlying fungal parasitic behavioral manipulation.</title>
        <authorList>
            <person name="de Bekker C."/>
            <person name="Ohm R.A."/>
            <person name="Loreto R.G."/>
            <person name="Sebastian A."/>
            <person name="Albert I."/>
            <person name="Merrow M."/>
            <person name="Brachmann A."/>
            <person name="Hughes D.P."/>
        </authorList>
    </citation>
    <scope>NUCLEOTIDE SEQUENCE [LARGE SCALE GENOMIC DNA]</scope>
    <source>
        <strain evidence="5 6">SC16a</strain>
    </source>
</reference>
<comment type="similarity">
    <text evidence="1">Belongs to the WD repeat MET30/SCONB/SCON-2 family.</text>
</comment>
<evidence type="ECO:0000256" key="1">
    <source>
        <dbReference type="ARBA" id="ARBA00007968"/>
    </source>
</evidence>
<dbReference type="OrthoDB" id="3219396at2759"/>
<evidence type="ECO:0000256" key="2">
    <source>
        <dbReference type="PROSITE-ProRule" id="PRU00221"/>
    </source>
</evidence>
<dbReference type="Gene3D" id="1.20.1280.50">
    <property type="match status" value="1"/>
</dbReference>
<keyword evidence="2" id="KW-0853">WD repeat</keyword>
<dbReference type="SUPFAM" id="SSF81383">
    <property type="entry name" value="F-box domain"/>
    <property type="match status" value="1"/>
</dbReference>
<sequence>MTAKRRKQPDGGDDDDDDNDNDQDNDNGHRPPPALRRRAAAPRDIISTLSDELLVRILSYMDERVLLTIAPVSRRLHRIASDGQLWRRHYYLRFILPRAYRIPGFRRPPVPSSRYSDKVSGLVESVDWKKQYRLRHNWARGRCAVDQLLVREAVDDCPLPVLPPPEWQTLVKVVDGLAVTADAQVGLRAWDLRTRKLVAQSDLDPCPSVRPTCLAVDDQWLKTAACLEICAGFHDGTFAVWRLHVRQRKLALLFRQEKGYLGPLVAIAYRHPYVLSAASFGFISLYTFDPDSDDASRDRTAHGYRWPCRSAKRRRRWWPPSRTPSTPSAAGPSRVACTLPTQTRSTEPSPGRRKQQRLPAFGLDDEDEDEDTGPIRLCYSHPYLLATLPDNCMVLHLCTSTATSLTISPGIRLWGHTSGISDAEITPRGKAVSVSTRGDEIRLWELEGRVGGTSVEIRPRAQAGGEHQSEKTPPNDAVDLSDRKNWVGFDDEMVVVLKEARDGEESLMVYDFT</sequence>
<dbReference type="Pfam" id="PF25499">
    <property type="entry name" value="Beta-prop_pof12"/>
    <property type="match status" value="2"/>
</dbReference>
<keyword evidence="6" id="KW-1185">Reference proteome</keyword>
<dbReference type="EMBL" id="LAZP02000683">
    <property type="protein sequence ID" value="PFH56030.1"/>
    <property type="molecule type" value="Genomic_DNA"/>
</dbReference>
<comment type="caution">
    <text evidence="5">The sequence shown here is derived from an EMBL/GenBank/DDBJ whole genome shotgun (WGS) entry which is preliminary data.</text>
</comment>
<dbReference type="InterPro" id="IPR036322">
    <property type="entry name" value="WD40_repeat_dom_sf"/>
</dbReference>
<dbReference type="Proteomes" id="UP000037136">
    <property type="component" value="Unassembled WGS sequence"/>
</dbReference>
<accession>A0A2A9P576</accession>
<feature type="region of interest" description="Disordered" evidence="3">
    <location>
        <begin position="1"/>
        <end position="41"/>
    </location>
</feature>